<dbReference type="VEuPathDB" id="MicrosporidiaDB:VCUG_00855"/>
<dbReference type="AlphaFoldDB" id="L2GVJ3"/>
<dbReference type="HOGENOM" id="CLU_012976_0_0_1"/>
<dbReference type="OMA" id="IICWKCS"/>
<organism evidence="1 2">
    <name type="scientific">Vavraia culicis (isolate floridensis)</name>
    <name type="common">Microsporidian parasite</name>
    <dbReference type="NCBI Taxonomy" id="948595"/>
    <lineage>
        <taxon>Eukaryota</taxon>
        <taxon>Fungi</taxon>
        <taxon>Fungi incertae sedis</taxon>
        <taxon>Microsporidia</taxon>
        <taxon>Pleistophoridae</taxon>
        <taxon>Vavraia</taxon>
    </lineage>
</organism>
<accession>L2GVJ3</accession>
<dbReference type="GeneID" id="19878738"/>
<dbReference type="InParanoid" id="L2GVJ3"/>
<dbReference type="EMBL" id="GL877414">
    <property type="protein sequence ID" value="ELA47654.1"/>
    <property type="molecule type" value="Genomic_DNA"/>
</dbReference>
<sequence>MLFLLQKYAEKLLKYILVFQTIIDGLNEDYIVLDDLEDTGMVRYLNACEKDADKCILTCVMKNFERIYPLKGTSDQKKTLANGTSYYFSHVFGFKKLEYEPYYILIEKDKNIKYKVIKVPLHRPFFMKIMKLSQHHIPTFTTDEICTIITDILPYKDRAELLAHSICSHLQNNPDLVHELIGCVNNPESSHYSPQTRFLSSVVFNTNRTRDSFSDILSTRVGFKLVSQKDSDSVIYAYAGQKCPGKVFFFVSINRLTIKFLIKHLEMSYYSFKENQDALNSIFCKEPKELLESVKIYAINNEIDTVMPDLTSENQILSHKLSVITQSRFLLAGNIGSIGLQFAHFKKKFDFTCLNHLKMLNDIICWKCSLNFVKSIPEQINIEMYLSEDKTDNLFKETPSNIVNVSYSNCDISDCSKISGKIRSITIDCCPIDSNDVLSFGKNYENVTVKTRKPIKIEMNGYVGFEEVFLGDSKNSVFKFNKEPVTHRGVLELIDAKIMEMAMPITISENIHEATFECVQLLSDSTIVFPHTGQSIQISRSQGLFDLEAYIGFKQLFTYNMAVKVLPIQNSEISLSYILLRNIQLDQNIILPNNYEYVVLENVVVDENASVLLNKACKRLVISGCSGTFNISDAEYFENITICYSIYKDNDIRFVGSRVVNHLHLRNICGNVEVVKSQLKCFKQVKHLQFTFNYSDEADDIGSDVNLSTIFENIFGKSVNPVPEYLPSHEDCYLKTAYKKSEFAVNFILSEIFTENFIDSVTELELTSITITPNNYDLVNSLSNLAILKIRSASLTYNFFKCLPIDLRILDVSGSHIFYESAEHNTCNGRRNYSNNVKIASLSAKVLFQLPNIGLLLPSLMILKIQFDPMCKADYIVHDDVIQLEELFIECKEEMINLKSPTIEKQEFIAFVRLLSRRIDLRFLKYCTLVSEESSIVINPLTFEVLTAKTMCQPNDPDSIKICKEPK</sequence>
<name>L2GVJ3_VAVCU</name>
<evidence type="ECO:0000313" key="1">
    <source>
        <dbReference type="EMBL" id="ELA47654.1"/>
    </source>
</evidence>
<gene>
    <name evidence="1" type="ORF">VCUG_00855</name>
</gene>
<reference evidence="2" key="1">
    <citation type="submission" date="2011-03" db="EMBL/GenBank/DDBJ databases">
        <title>The genome sequence of Vavraia culicis strain floridensis.</title>
        <authorList>
            <consortium name="The Broad Institute Genome Sequencing Platform"/>
            <person name="Cuomo C."/>
            <person name="Becnel J."/>
            <person name="Sanscrainte N."/>
            <person name="Young S.K."/>
            <person name="Zeng Q."/>
            <person name="Gargeya S."/>
            <person name="Fitzgerald M."/>
            <person name="Haas B."/>
            <person name="Abouelleil A."/>
            <person name="Alvarado L."/>
            <person name="Arachchi H.M."/>
            <person name="Berlin A."/>
            <person name="Chapman S.B."/>
            <person name="Gearin G."/>
            <person name="Goldberg J."/>
            <person name="Griggs A."/>
            <person name="Gujja S."/>
            <person name="Hansen M."/>
            <person name="Heiman D."/>
            <person name="Howarth C."/>
            <person name="Larimer J."/>
            <person name="Lui A."/>
            <person name="MacDonald P.J.P."/>
            <person name="McCowen C."/>
            <person name="Montmayeur A."/>
            <person name="Murphy C."/>
            <person name="Neiman D."/>
            <person name="Pearson M."/>
            <person name="Priest M."/>
            <person name="Roberts A."/>
            <person name="Saif S."/>
            <person name="Shea T."/>
            <person name="Sisk P."/>
            <person name="Stolte C."/>
            <person name="Sykes S."/>
            <person name="Wortman J."/>
            <person name="Nusbaum C."/>
            <person name="Birren B."/>
        </authorList>
    </citation>
    <scope>NUCLEOTIDE SEQUENCE [LARGE SCALE GENOMIC DNA]</scope>
    <source>
        <strain evidence="2">floridensis</strain>
    </source>
</reference>
<dbReference type="RefSeq" id="XP_008073875.1">
    <property type="nucleotide sequence ID" value="XM_008075684.1"/>
</dbReference>
<proteinExistence type="predicted"/>
<evidence type="ECO:0000313" key="2">
    <source>
        <dbReference type="Proteomes" id="UP000011081"/>
    </source>
</evidence>
<protein>
    <submittedName>
        <fullName evidence="1">Uncharacterized protein</fullName>
    </submittedName>
</protein>
<keyword evidence="2" id="KW-1185">Reference proteome</keyword>
<dbReference type="Proteomes" id="UP000011081">
    <property type="component" value="Unassembled WGS sequence"/>
</dbReference>
<dbReference type="OrthoDB" id="10463835at2759"/>